<dbReference type="eggNOG" id="ENOG502SQMB">
    <property type="taxonomic scope" value="Eukaryota"/>
</dbReference>
<dbReference type="GO" id="GO:0016747">
    <property type="term" value="F:acyltransferase activity, transferring groups other than amino-acyl groups"/>
    <property type="evidence" value="ECO:0007669"/>
    <property type="project" value="InterPro"/>
</dbReference>
<accession>W9VCU6</accession>
<dbReference type="InterPro" id="IPR000182">
    <property type="entry name" value="GNAT_dom"/>
</dbReference>
<dbReference type="PANTHER" id="PTHR42791">
    <property type="entry name" value="GNAT FAMILY ACETYLTRANSFERASE"/>
    <property type="match status" value="1"/>
</dbReference>
<dbReference type="Proteomes" id="UP000019471">
    <property type="component" value="Unassembled WGS sequence"/>
</dbReference>
<dbReference type="PROSITE" id="PS51186">
    <property type="entry name" value="GNAT"/>
    <property type="match status" value="1"/>
</dbReference>
<dbReference type="AlphaFoldDB" id="W9VCU6"/>
<evidence type="ECO:0000313" key="3">
    <source>
        <dbReference type="Proteomes" id="UP000019471"/>
    </source>
</evidence>
<dbReference type="Pfam" id="PF13508">
    <property type="entry name" value="Acetyltransf_7"/>
    <property type="match status" value="1"/>
</dbReference>
<dbReference type="HOGENOM" id="CLU_060131_3_1_1"/>
<dbReference type="PANTHER" id="PTHR42791:SF16">
    <property type="entry name" value="N-ACETYLTRANSFERASE DOMAIN-CONTAINING PROTEIN"/>
    <property type="match status" value="1"/>
</dbReference>
<dbReference type="CDD" id="cd04301">
    <property type="entry name" value="NAT_SF"/>
    <property type="match status" value="1"/>
</dbReference>
<dbReference type="InterPro" id="IPR052523">
    <property type="entry name" value="Trichothecene_AcTrans"/>
</dbReference>
<name>W9VCU6_9EURO</name>
<proteinExistence type="predicted"/>
<dbReference type="OrthoDB" id="2744543at2759"/>
<gene>
    <name evidence="2" type="ORF">A1O5_13351</name>
</gene>
<organism evidence="2 3">
    <name type="scientific">Cladophialophora psammophila CBS 110553</name>
    <dbReference type="NCBI Taxonomy" id="1182543"/>
    <lineage>
        <taxon>Eukaryota</taxon>
        <taxon>Fungi</taxon>
        <taxon>Dikarya</taxon>
        <taxon>Ascomycota</taxon>
        <taxon>Pezizomycotina</taxon>
        <taxon>Eurotiomycetes</taxon>
        <taxon>Chaetothyriomycetidae</taxon>
        <taxon>Chaetothyriales</taxon>
        <taxon>Herpotrichiellaceae</taxon>
        <taxon>Cladophialophora</taxon>
    </lineage>
</organism>
<sequence>MPVRRAAAADIPVMAAVLAASFGPDRLFQVMFPFQQQHPEDFERALRESLWLSWYNYRKVLMVSYEVESDGVETVSQQDGYADDERQALLPSPRPTGKSTVRGPGHTITGIAEWERAGEGSFRVHRLWGRWDPRLLIKPILSTYYRLRRLILFPNKAAVRPTAENPRPLTYWALGALLLPFSTQFMDAPHRLTHWSLEILAVHPTFQGRGYGRELVEYGLEHLARRDPVTGADLPACVMAAAGKEEFYRKCGFKELVGYVSEAEDGKGGENPLRRNGVGGGAVLWTR</sequence>
<feature type="domain" description="N-acetyltransferase" evidence="1">
    <location>
        <begin position="193"/>
        <end position="270"/>
    </location>
</feature>
<comment type="caution">
    <text evidence="2">The sequence shown here is derived from an EMBL/GenBank/DDBJ whole genome shotgun (WGS) entry which is preliminary data.</text>
</comment>
<dbReference type="Gene3D" id="3.40.630.30">
    <property type="match status" value="1"/>
</dbReference>
<evidence type="ECO:0000313" key="2">
    <source>
        <dbReference type="EMBL" id="EXJ53417.1"/>
    </source>
</evidence>
<keyword evidence="3" id="KW-1185">Reference proteome</keyword>
<dbReference type="RefSeq" id="XP_007752107.1">
    <property type="nucleotide sequence ID" value="XM_007753917.1"/>
</dbReference>
<protein>
    <recommendedName>
        <fullName evidence="1">N-acetyltransferase domain-containing protein</fullName>
    </recommendedName>
</protein>
<evidence type="ECO:0000259" key="1">
    <source>
        <dbReference type="PROSITE" id="PS51186"/>
    </source>
</evidence>
<dbReference type="SUPFAM" id="SSF55729">
    <property type="entry name" value="Acyl-CoA N-acyltransferases (Nat)"/>
    <property type="match status" value="1"/>
</dbReference>
<dbReference type="GeneID" id="19198034"/>
<dbReference type="STRING" id="1182543.W9VCU6"/>
<dbReference type="InterPro" id="IPR016181">
    <property type="entry name" value="Acyl_CoA_acyltransferase"/>
</dbReference>
<reference evidence="2 3" key="1">
    <citation type="submission" date="2013-03" db="EMBL/GenBank/DDBJ databases">
        <title>The Genome Sequence of Cladophialophora psammophila CBS 110553.</title>
        <authorList>
            <consortium name="The Broad Institute Genomics Platform"/>
            <person name="Cuomo C."/>
            <person name="de Hoog S."/>
            <person name="Gorbushina A."/>
            <person name="Walker B."/>
            <person name="Young S.K."/>
            <person name="Zeng Q."/>
            <person name="Gargeya S."/>
            <person name="Fitzgerald M."/>
            <person name="Haas B."/>
            <person name="Abouelleil A."/>
            <person name="Allen A.W."/>
            <person name="Alvarado L."/>
            <person name="Arachchi H.M."/>
            <person name="Berlin A.M."/>
            <person name="Chapman S.B."/>
            <person name="Gainer-Dewar J."/>
            <person name="Goldberg J."/>
            <person name="Griggs A."/>
            <person name="Gujja S."/>
            <person name="Hansen M."/>
            <person name="Howarth C."/>
            <person name="Imamovic A."/>
            <person name="Ireland A."/>
            <person name="Larimer J."/>
            <person name="McCowan C."/>
            <person name="Murphy C."/>
            <person name="Pearson M."/>
            <person name="Poon T.W."/>
            <person name="Priest M."/>
            <person name="Roberts A."/>
            <person name="Saif S."/>
            <person name="Shea T."/>
            <person name="Sisk P."/>
            <person name="Sykes S."/>
            <person name="Wortman J."/>
            <person name="Nusbaum C."/>
            <person name="Birren B."/>
        </authorList>
    </citation>
    <scope>NUCLEOTIDE SEQUENCE [LARGE SCALE GENOMIC DNA]</scope>
    <source>
        <strain evidence="2 3">CBS 110553</strain>
    </source>
</reference>
<dbReference type="EMBL" id="AMGX01000047">
    <property type="protein sequence ID" value="EXJ53417.1"/>
    <property type="molecule type" value="Genomic_DNA"/>
</dbReference>